<keyword evidence="12" id="KW-1185">Reference proteome</keyword>
<keyword evidence="7 11" id="KW-0560">Oxidoreductase</keyword>
<organism evidence="11 12">
    <name type="scientific">Campylobacter hyointestinalis subsp. hyointestinalis</name>
    <dbReference type="NCBI Taxonomy" id="91352"/>
    <lineage>
        <taxon>Bacteria</taxon>
        <taxon>Pseudomonadati</taxon>
        <taxon>Campylobacterota</taxon>
        <taxon>Epsilonproteobacteria</taxon>
        <taxon>Campylobacterales</taxon>
        <taxon>Campylobacteraceae</taxon>
        <taxon>Campylobacter</taxon>
    </lineage>
</organism>
<evidence type="ECO:0000313" key="12">
    <source>
        <dbReference type="Proteomes" id="UP000052237"/>
    </source>
</evidence>
<comment type="cofactor">
    <cofactor evidence="1">
        <name>[4Fe-4S] cluster</name>
        <dbReference type="ChEBI" id="CHEBI:49883"/>
    </cofactor>
</comment>
<keyword evidence="3" id="KW-0004">4Fe-4S</keyword>
<evidence type="ECO:0000256" key="4">
    <source>
        <dbReference type="ARBA" id="ARBA00022505"/>
    </source>
</evidence>
<dbReference type="InterPro" id="IPR019546">
    <property type="entry name" value="TAT_signal_bac_arc"/>
</dbReference>
<dbReference type="InterPro" id="IPR006657">
    <property type="entry name" value="MoPterin_dinucl-bd_dom"/>
</dbReference>
<dbReference type="EC" id="1.-.-.-" evidence="11"/>
<dbReference type="Pfam" id="PF04879">
    <property type="entry name" value="Molybdop_Fe4S4"/>
    <property type="match status" value="1"/>
</dbReference>
<dbReference type="AlphaFoldDB" id="A0A0S4SG51"/>
<gene>
    <name evidence="11" type="primary">psrA</name>
    <name evidence="11" type="ORF">ERS686654_01628</name>
</gene>
<evidence type="ECO:0000259" key="10">
    <source>
        <dbReference type="PROSITE" id="PS51669"/>
    </source>
</evidence>
<evidence type="ECO:0000256" key="1">
    <source>
        <dbReference type="ARBA" id="ARBA00001966"/>
    </source>
</evidence>
<evidence type="ECO:0000256" key="7">
    <source>
        <dbReference type="ARBA" id="ARBA00023002"/>
    </source>
</evidence>
<dbReference type="Gene3D" id="2.20.25.90">
    <property type="entry name" value="ADC-like domains"/>
    <property type="match status" value="1"/>
</dbReference>
<evidence type="ECO:0000256" key="6">
    <source>
        <dbReference type="ARBA" id="ARBA00022729"/>
    </source>
</evidence>
<accession>A0A0S4SG51</accession>
<dbReference type="PANTHER" id="PTHR43742:SF9">
    <property type="entry name" value="TETRATHIONATE REDUCTASE SUBUNIT A"/>
    <property type="match status" value="1"/>
</dbReference>
<keyword evidence="4" id="KW-0500">Molybdenum</keyword>
<dbReference type="PANTHER" id="PTHR43742">
    <property type="entry name" value="TRIMETHYLAMINE-N-OXIDE REDUCTASE"/>
    <property type="match status" value="1"/>
</dbReference>
<evidence type="ECO:0000256" key="9">
    <source>
        <dbReference type="ARBA" id="ARBA00023014"/>
    </source>
</evidence>
<dbReference type="GO" id="GO:0051539">
    <property type="term" value="F:4 iron, 4 sulfur cluster binding"/>
    <property type="evidence" value="ECO:0007669"/>
    <property type="project" value="UniProtKB-KW"/>
</dbReference>
<dbReference type="RefSeq" id="WP_059430141.1">
    <property type="nucleotide sequence ID" value="NZ_CP040464.1"/>
</dbReference>
<dbReference type="PROSITE" id="PS00551">
    <property type="entry name" value="MOLYBDOPTERIN_PROK_1"/>
    <property type="match status" value="1"/>
</dbReference>
<dbReference type="Gene3D" id="3.40.50.740">
    <property type="match status" value="1"/>
</dbReference>
<proteinExistence type="inferred from homology"/>
<dbReference type="NCBIfam" id="TIGR01409">
    <property type="entry name" value="TAT_signal_seq"/>
    <property type="match status" value="1"/>
</dbReference>
<keyword evidence="8" id="KW-0408">Iron</keyword>
<dbReference type="EMBL" id="FAVB01000003">
    <property type="protein sequence ID" value="CUU85462.1"/>
    <property type="molecule type" value="Genomic_DNA"/>
</dbReference>
<comment type="similarity">
    <text evidence="2">Belongs to the prokaryotic molybdopterin-containing oxidoreductase family.</text>
</comment>
<name>A0A0S4SG51_CAMHY</name>
<dbReference type="Proteomes" id="UP000052237">
    <property type="component" value="Unassembled WGS sequence"/>
</dbReference>
<dbReference type="CDD" id="cd02755">
    <property type="entry name" value="MopB_Thiosulfate-R-like"/>
    <property type="match status" value="1"/>
</dbReference>
<dbReference type="Gene3D" id="3.40.228.10">
    <property type="entry name" value="Dimethylsulfoxide Reductase, domain 2"/>
    <property type="match status" value="1"/>
</dbReference>
<evidence type="ECO:0000313" key="11">
    <source>
        <dbReference type="EMBL" id="CUU85462.1"/>
    </source>
</evidence>
<reference evidence="11 12" key="1">
    <citation type="submission" date="2015-11" db="EMBL/GenBank/DDBJ databases">
        <authorList>
            <consortium name="Pathogen Informatics"/>
        </authorList>
    </citation>
    <scope>NUCLEOTIDE SEQUENCE [LARGE SCALE GENOMIC DNA]</scope>
    <source>
        <strain evidence="11 12">006A-0059</strain>
    </source>
</reference>
<evidence type="ECO:0000256" key="8">
    <source>
        <dbReference type="ARBA" id="ARBA00023004"/>
    </source>
</evidence>
<dbReference type="PROSITE" id="PS51669">
    <property type="entry name" value="4FE4S_MOW_BIS_MGD"/>
    <property type="match status" value="1"/>
</dbReference>
<dbReference type="GO" id="GO:0046872">
    <property type="term" value="F:metal ion binding"/>
    <property type="evidence" value="ECO:0007669"/>
    <property type="project" value="UniProtKB-KW"/>
</dbReference>
<dbReference type="InterPro" id="IPR027467">
    <property type="entry name" value="MopterinOxRdtase_cofactor_BS"/>
</dbReference>
<dbReference type="GO" id="GO:0016491">
    <property type="term" value="F:oxidoreductase activity"/>
    <property type="evidence" value="ECO:0007669"/>
    <property type="project" value="UniProtKB-KW"/>
</dbReference>
<sequence length="758" mass="84535">MAISRRSFLKTSAAVGTLAAFEANLGANLTFSKSNSKFVPSVCEMCSTRCPIEAEVVNDKCRFIQGNPKFGANKTSVCARGGAGVNQLYDPKRIVKPLIRVGKRGENRWREASWDEALNLCAKKLGDIKDKYGPQSVVFTSKSGESHTQMMNFACAYGSPNIFSHWSCCPITYNMVLSHTYGSGLSRDFANSKYIVNFGHNLFEGLVISDTKKVAKFANREDTKLLVLEPRFSVMASKADEWLPVKPGTDLAFLMALIHVWIRDSKYDKDFIDKYTIGFEEVAKSVKQTSPKWQENITGIKAKDVERIADEIWQKAPQVIIDWGHKTTTTRAEYQRTRAIAIANALMGNFEKRGGIYFSKDAKTFNKLCEEELFPTLANPDAGFKIPKGQRIDGCGEEGHKHEFISRKHGVLMDITPAILSQKPYPVKGWVNTRFNHLINVAGTNETIKAINELDFVVSIDIYLNDFSNLADVVLPEATYLERDESIQNKSGTAPGYYMRNKAVEPIAGTKSGYEIFRELARIMKIDKDYTWNNISEYRMAQAKGNDKLVADLIKNGYVSWKVPQVYYREAKFVKKFVEAYPNAAKFVDEDGLMSSQVKFKTPSSKIELFLPNIEAKFPGEGCLNANNMDVYGGHELCLMSGKTPIHTNGHTQSLPILNDLMSYSPVWINPKTAQSKGLKNGDNVILKNKFAEVKAVLMVTEGIREDTLFIYHGFGHATPDLDNINGVGTNQSVILNPDDGVICGTMVTNVGVDIIKA</sequence>
<dbReference type="STRING" id="32019.ERS672215_01225"/>
<keyword evidence="5" id="KW-0479">Metal-binding</keyword>
<feature type="domain" description="4Fe-4S Mo/W bis-MGD-type" evidence="10">
    <location>
        <begin position="36"/>
        <end position="92"/>
    </location>
</feature>
<evidence type="ECO:0000256" key="5">
    <source>
        <dbReference type="ARBA" id="ARBA00022723"/>
    </source>
</evidence>
<evidence type="ECO:0000256" key="2">
    <source>
        <dbReference type="ARBA" id="ARBA00010312"/>
    </source>
</evidence>
<dbReference type="SUPFAM" id="SSF50692">
    <property type="entry name" value="ADC-like"/>
    <property type="match status" value="1"/>
</dbReference>
<dbReference type="InterPro" id="IPR006656">
    <property type="entry name" value="Mopterin_OxRdtase"/>
</dbReference>
<evidence type="ECO:0000256" key="3">
    <source>
        <dbReference type="ARBA" id="ARBA00022485"/>
    </source>
</evidence>
<dbReference type="InterPro" id="IPR006311">
    <property type="entry name" value="TAT_signal"/>
</dbReference>
<dbReference type="Pfam" id="PF01568">
    <property type="entry name" value="Molydop_binding"/>
    <property type="match status" value="1"/>
</dbReference>
<dbReference type="InterPro" id="IPR050612">
    <property type="entry name" value="Prok_Mopterin_Oxidored"/>
</dbReference>
<comment type="caution">
    <text evidence="11">The sequence shown here is derived from an EMBL/GenBank/DDBJ whole genome shotgun (WGS) entry which is preliminary data.</text>
</comment>
<keyword evidence="6" id="KW-0732">Signal</keyword>
<dbReference type="SUPFAM" id="SSF53706">
    <property type="entry name" value="Formate dehydrogenase/DMSO reductase, domains 1-3"/>
    <property type="match status" value="1"/>
</dbReference>
<dbReference type="InterPro" id="IPR006963">
    <property type="entry name" value="Mopterin_OxRdtase_4Fe-4S_dom"/>
</dbReference>
<dbReference type="SMART" id="SM00926">
    <property type="entry name" value="Molybdop_Fe4S4"/>
    <property type="match status" value="1"/>
</dbReference>
<protein>
    <submittedName>
        <fullName evidence="11">Thiosulfate reductase</fullName>
        <ecNumber evidence="11">1.-.-.-</ecNumber>
    </submittedName>
</protein>
<dbReference type="GO" id="GO:0043546">
    <property type="term" value="F:molybdopterin cofactor binding"/>
    <property type="evidence" value="ECO:0007669"/>
    <property type="project" value="InterPro"/>
</dbReference>
<dbReference type="NCBIfam" id="NF012032">
    <property type="entry name" value="PRK15488.1"/>
    <property type="match status" value="1"/>
</dbReference>
<dbReference type="InterPro" id="IPR009010">
    <property type="entry name" value="Asp_de-COase-like_dom_sf"/>
</dbReference>
<keyword evidence="9" id="KW-0411">Iron-sulfur</keyword>
<dbReference type="PROSITE" id="PS51318">
    <property type="entry name" value="TAT"/>
    <property type="match status" value="1"/>
</dbReference>
<dbReference type="CDD" id="cd02778">
    <property type="entry name" value="MopB_CT_Thiosulfate-R-like"/>
    <property type="match status" value="1"/>
</dbReference>
<dbReference type="Gene3D" id="2.40.40.20">
    <property type="match status" value="1"/>
</dbReference>
<dbReference type="Pfam" id="PF00384">
    <property type="entry name" value="Molybdopterin"/>
    <property type="match status" value="1"/>
</dbReference>